<dbReference type="EMBL" id="JAEPIV010000062">
    <property type="protein sequence ID" value="MBK4723489.1"/>
    <property type="molecule type" value="Genomic_DNA"/>
</dbReference>
<dbReference type="PANTHER" id="PTHR34047">
    <property type="entry name" value="NUCLEAR INTRON MATURASE 1, MITOCHONDRIAL-RELATED"/>
    <property type="match status" value="1"/>
</dbReference>
<dbReference type="CDD" id="cd03487">
    <property type="entry name" value="RT_Bac_retron_II"/>
    <property type="match status" value="1"/>
</dbReference>
<evidence type="ECO:0000256" key="3">
    <source>
        <dbReference type="ARBA" id="ARBA00022695"/>
    </source>
</evidence>
<dbReference type="GO" id="GO:0003964">
    <property type="term" value="F:RNA-directed DNA polymerase activity"/>
    <property type="evidence" value="ECO:0007669"/>
    <property type="project" value="UniProtKB-KW"/>
</dbReference>
<evidence type="ECO:0000313" key="12">
    <source>
        <dbReference type="Proteomes" id="UP000654452"/>
    </source>
</evidence>
<evidence type="ECO:0000259" key="10">
    <source>
        <dbReference type="PROSITE" id="PS50878"/>
    </source>
</evidence>
<dbReference type="InterPro" id="IPR000123">
    <property type="entry name" value="Reverse_transcriptase_msDNA"/>
</dbReference>
<accession>A0ABS1I8T8</accession>
<evidence type="ECO:0000256" key="4">
    <source>
        <dbReference type="ARBA" id="ARBA00022723"/>
    </source>
</evidence>
<name>A0ABS1I8T8_9PROT</name>
<keyword evidence="4" id="KW-0479">Metal-binding</keyword>
<dbReference type="PROSITE" id="PS50878">
    <property type="entry name" value="RT_POL"/>
    <property type="match status" value="1"/>
</dbReference>
<evidence type="ECO:0000256" key="5">
    <source>
        <dbReference type="ARBA" id="ARBA00022842"/>
    </source>
</evidence>
<dbReference type="Pfam" id="PF00078">
    <property type="entry name" value="RVT_1"/>
    <property type="match status" value="1"/>
</dbReference>
<comment type="similarity">
    <text evidence="8">Belongs to the bacterial reverse transcriptase family.</text>
</comment>
<keyword evidence="3" id="KW-0548">Nucleotidyltransferase</keyword>
<comment type="caution">
    <text evidence="11">The sequence shown here is derived from an EMBL/GenBank/DDBJ whole genome shotgun (WGS) entry which is preliminary data.</text>
</comment>
<feature type="domain" description="Reverse transcriptase" evidence="10">
    <location>
        <begin position="3"/>
        <end position="226"/>
    </location>
</feature>
<protein>
    <recommendedName>
        <fullName evidence="1">RNA-directed DNA polymerase</fullName>
        <ecNumber evidence="1">2.7.7.49</ecNumber>
    </recommendedName>
</protein>
<comment type="catalytic activity">
    <reaction evidence="9">
        <text>DNA(n) + a 2'-deoxyribonucleoside 5'-triphosphate = DNA(n+1) + diphosphate</text>
        <dbReference type="Rhea" id="RHEA:22508"/>
        <dbReference type="Rhea" id="RHEA-COMP:17339"/>
        <dbReference type="Rhea" id="RHEA-COMP:17340"/>
        <dbReference type="ChEBI" id="CHEBI:33019"/>
        <dbReference type="ChEBI" id="CHEBI:61560"/>
        <dbReference type="ChEBI" id="CHEBI:173112"/>
        <dbReference type="EC" id="2.7.7.49"/>
    </reaction>
</comment>
<keyword evidence="5" id="KW-0460">Magnesium</keyword>
<evidence type="ECO:0000256" key="8">
    <source>
        <dbReference type="ARBA" id="ARBA00034120"/>
    </source>
</evidence>
<dbReference type="NCBIfam" id="NF038233">
    <property type="entry name" value="retron_St85_RT"/>
    <property type="match status" value="1"/>
</dbReference>
<evidence type="ECO:0000256" key="6">
    <source>
        <dbReference type="ARBA" id="ARBA00022918"/>
    </source>
</evidence>
<proteinExistence type="inferred from homology"/>
<dbReference type="PANTHER" id="PTHR34047:SF7">
    <property type="entry name" value="RNA-DIRECTED DNA POLYMERASE"/>
    <property type="match status" value="1"/>
</dbReference>
<reference evidence="11 12" key="1">
    <citation type="submission" date="2021-01" db="EMBL/GenBank/DDBJ databases">
        <title>Azospirillum sp. YIM DDC1 draft genome.</title>
        <authorList>
            <person name="Wang Y.-X."/>
        </authorList>
    </citation>
    <scope>NUCLEOTIDE SEQUENCE [LARGE SCALE GENOMIC DNA]</scope>
    <source>
        <strain evidence="11 12">YIM DDC1</strain>
    </source>
</reference>
<dbReference type="SUPFAM" id="SSF56672">
    <property type="entry name" value="DNA/RNA polymerases"/>
    <property type="match status" value="1"/>
</dbReference>
<keyword evidence="6 11" id="KW-0695">RNA-directed DNA polymerase</keyword>
<dbReference type="InterPro" id="IPR043502">
    <property type="entry name" value="DNA/RNA_pol_sf"/>
</dbReference>
<dbReference type="PRINTS" id="PR00866">
    <property type="entry name" value="RNADNAPOLMS"/>
</dbReference>
<evidence type="ECO:0000256" key="7">
    <source>
        <dbReference type="ARBA" id="ARBA00023118"/>
    </source>
</evidence>
<organism evidence="11 12">
    <name type="scientific">Azospirillum aestuarii</name>
    <dbReference type="NCBI Taxonomy" id="2802052"/>
    <lineage>
        <taxon>Bacteria</taxon>
        <taxon>Pseudomonadati</taxon>
        <taxon>Pseudomonadota</taxon>
        <taxon>Alphaproteobacteria</taxon>
        <taxon>Rhodospirillales</taxon>
        <taxon>Azospirillaceae</taxon>
        <taxon>Azospirillum</taxon>
    </lineage>
</organism>
<evidence type="ECO:0000256" key="1">
    <source>
        <dbReference type="ARBA" id="ARBA00012493"/>
    </source>
</evidence>
<keyword evidence="12" id="KW-1185">Reference proteome</keyword>
<sequence length="302" mass="34064">MSESDVRLIVLTAPSRYKTYTIPKRNGGERIISQPAREVKFLQRVLVNDVLSQLPVHSAAMAYREGRSIKDNAAAHAGGGAILKFDFSDFFPSIVASDWRAYCERHGVFDNEEDIRLTANLLFHRTKRSSKLRLAIGAPSSPTLSNVLMFDFDQCIAGLVAKDKVRYTRYADDMTFSSKRAGNLSNVERVLRKVLKDLVSPRLRINEKKTVLATKKYRRVVTGLVLSDDGKVSLGRDRKRIIRAMLHHYTLGRLNGEETARLSGLLAFVNAVEPMFLKRLIDNYGVEIVDRLKASLHPNSIF</sequence>
<dbReference type="EC" id="2.7.7.49" evidence="1"/>
<dbReference type="InterPro" id="IPR000477">
    <property type="entry name" value="RT_dom"/>
</dbReference>
<keyword evidence="2" id="KW-0808">Transferase</keyword>
<gene>
    <name evidence="11" type="ORF">JJL56_32090</name>
</gene>
<dbReference type="Proteomes" id="UP000654452">
    <property type="component" value="Unassembled WGS sequence"/>
</dbReference>
<keyword evidence="7" id="KW-0051">Antiviral defense</keyword>
<dbReference type="InterPro" id="IPR051083">
    <property type="entry name" value="GrpII_Intron_Splice-Mob/Def"/>
</dbReference>
<evidence type="ECO:0000256" key="9">
    <source>
        <dbReference type="ARBA" id="ARBA00048173"/>
    </source>
</evidence>
<evidence type="ECO:0000256" key="2">
    <source>
        <dbReference type="ARBA" id="ARBA00022679"/>
    </source>
</evidence>
<evidence type="ECO:0000313" key="11">
    <source>
        <dbReference type="EMBL" id="MBK4723489.1"/>
    </source>
</evidence>